<feature type="domain" description="GIY-YIG" evidence="1">
    <location>
        <begin position="66"/>
        <end position="157"/>
    </location>
</feature>
<dbReference type="SUPFAM" id="SSF52540">
    <property type="entry name" value="P-loop containing nucleoside triphosphate hydrolases"/>
    <property type="match status" value="1"/>
</dbReference>
<dbReference type="InterPro" id="IPR053082">
    <property type="entry name" value="Nuclear_GTPase_SLIP-GC"/>
</dbReference>
<dbReference type="CDD" id="cd10442">
    <property type="entry name" value="GIY-YIG_PLEs"/>
    <property type="match status" value="1"/>
</dbReference>
<gene>
    <name evidence="2" type="ORF">AGOR_G00102620</name>
</gene>
<comment type="caution">
    <text evidence="2">The sequence shown here is derived from an EMBL/GenBank/DDBJ whole genome shotgun (WGS) entry which is preliminary data.</text>
</comment>
<dbReference type="SMART" id="SM00465">
    <property type="entry name" value="GIYc"/>
    <property type="match status" value="1"/>
</dbReference>
<dbReference type="Gene3D" id="3.40.1440.10">
    <property type="entry name" value="GIY-YIG endonuclease"/>
    <property type="match status" value="1"/>
</dbReference>
<dbReference type="InterPro" id="IPR027417">
    <property type="entry name" value="P-loop_NTPase"/>
</dbReference>
<name>A0A8T3DFJ9_9TELE</name>
<dbReference type="PANTHER" id="PTHR47308:SF1">
    <property type="entry name" value="NUCLEAR GTPASE SLIP-GC"/>
    <property type="match status" value="1"/>
</dbReference>
<dbReference type="Pfam" id="PF00350">
    <property type="entry name" value="Dynamin_N"/>
    <property type="match status" value="1"/>
</dbReference>
<dbReference type="Pfam" id="PF01541">
    <property type="entry name" value="GIY-YIG"/>
    <property type="match status" value="1"/>
</dbReference>
<dbReference type="PANTHER" id="PTHR47308">
    <property type="entry name" value="NUCLEAR GTPASE SLIP-GC"/>
    <property type="match status" value="1"/>
</dbReference>
<dbReference type="GO" id="GO:0003924">
    <property type="term" value="F:GTPase activity"/>
    <property type="evidence" value="ECO:0007669"/>
    <property type="project" value="TreeGrafter"/>
</dbReference>
<dbReference type="OrthoDB" id="3598281at2759"/>
<reference evidence="2" key="1">
    <citation type="submission" date="2021-01" db="EMBL/GenBank/DDBJ databases">
        <authorList>
            <person name="Zahm M."/>
            <person name="Roques C."/>
            <person name="Cabau C."/>
            <person name="Klopp C."/>
            <person name="Donnadieu C."/>
            <person name="Jouanno E."/>
            <person name="Lampietro C."/>
            <person name="Louis A."/>
            <person name="Herpin A."/>
            <person name="Echchiki A."/>
            <person name="Berthelot C."/>
            <person name="Parey E."/>
            <person name="Roest-Crollius H."/>
            <person name="Braasch I."/>
            <person name="Postlethwait J."/>
            <person name="Bobe J."/>
            <person name="Montfort J."/>
            <person name="Bouchez O."/>
            <person name="Begum T."/>
            <person name="Mejri S."/>
            <person name="Adams A."/>
            <person name="Chen W.-J."/>
            <person name="Guiguen Y."/>
        </authorList>
    </citation>
    <scope>NUCLEOTIDE SEQUENCE</scope>
    <source>
        <tissue evidence="2">Blood</tissue>
    </source>
</reference>
<organism evidence="2 3">
    <name type="scientific">Albula goreensis</name>
    <dbReference type="NCBI Taxonomy" id="1534307"/>
    <lineage>
        <taxon>Eukaryota</taxon>
        <taxon>Metazoa</taxon>
        <taxon>Chordata</taxon>
        <taxon>Craniata</taxon>
        <taxon>Vertebrata</taxon>
        <taxon>Euteleostomi</taxon>
        <taxon>Actinopterygii</taxon>
        <taxon>Neopterygii</taxon>
        <taxon>Teleostei</taxon>
        <taxon>Albuliformes</taxon>
        <taxon>Albulidae</taxon>
        <taxon>Albula</taxon>
    </lineage>
</organism>
<evidence type="ECO:0000313" key="2">
    <source>
        <dbReference type="EMBL" id="KAI1895082.1"/>
    </source>
</evidence>
<keyword evidence="3" id="KW-1185">Reference proteome</keyword>
<dbReference type="InterPro" id="IPR035901">
    <property type="entry name" value="GIY-YIG_endonuc_sf"/>
</dbReference>
<accession>A0A8T3DFJ9</accession>
<sequence length="585" mass="67011">MAEAGPLQKIDAVAVAVLSSDTPPGIYQCTAQRCNCCQFMVKSVDQFHGTNTKKFYKIKQVLTCKSSSVIYIIECKKCKIQYVGRTKSSLKTRFSGHKNSIIKREIRPIPDHFNNDGHSLEDLVIFPIEQVTDSGDLNEREEYWIKELETMEKGLNLVPFKCAKRQGWIEPPDQEPPEEANETLAEESVCSDMGTSDQRVFFTSGSGEGKRKRCEDGEPKCRKKLKKKKLSVFTYEIEQLLLTCEDAQQDGEKAISQVYNKLSEVSCRTMESKNFLEDLKKKISDLSEPKPKKNVYIGLFGKTGAGKSSLINALVNETQLLPSGTLKACTSVFVQVQANTENKKYKADIEFISKEAQRDNRGHHKKLKALCKCDGYYRSSSGEIVDLNYTLSEPMYKKMNVHFLKMFGPDPSRVSIKGKFASFQETFIRTEELEGRKKEPEKYLRLVYIRTQQRKLLKDLEKEMLQRKKQIYNSLSDSICDTMRPTYQECSGISGTSSFTEIQRRLKSKIESSEKVMFNQAMREMLKQFGDLKEYLMKEIQTQMTTILRVALNQTPDDLTGLPDVSEEIEMMQRCCEALELRVFK</sequence>
<evidence type="ECO:0000313" key="3">
    <source>
        <dbReference type="Proteomes" id="UP000829720"/>
    </source>
</evidence>
<dbReference type="Proteomes" id="UP000829720">
    <property type="component" value="Unassembled WGS sequence"/>
</dbReference>
<proteinExistence type="predicted"/>
<evidence type="ECO:0000259" key="1">
    <source>
        <dbReference type="PROSITE" id="PS50164"/>
    </source>
</evidence>
<dbReference type="InterPro" id="IPR045063">
    <property type="entry name" value="Dynamin_N"/>
</dbReference>
<dbReference type="PROSITE" id="PS50164">
    <property type="entry name" value="GIY_YIG"/>
    <property type="match status" value="1"/>
</dbReference>
<dbReference type="EMBL" id="JAERUA010000009">
    <property type="protein sequence ID" value="KAI1895082.1"/>
    <property type="molecule type" value="Genomic_DNA"/>
</dbReference>
<dbReference type="SUPFAM" id="SSF82771">
    <property type="entry name" value="GIY-YIG endonuclease"/>
    <property type="match status" value="1"/>
</dbReference>
<dbReference type="Gene3D" id="3.40.50.300">
    <property type="entry name" value="P-loop containing nucleotide triphosphate hydrolases"/>
    <property type="match status" value="1"/>
</dbReference>
<dbReference type="InterPro" id="IPR000305">
    <property type="entry name" value="GIY-YIG_endonuc"/>
</dbReference>
<dbReference type="AlphaFoldDB" id="A0A8T3DFJ9"/>
<protein>
    <recommendedName>
        <fullName evidence="1">GIY-YIG domain-containing protein</fullName>
    </recommendedName>
</protein>